<comment type="subcellular location">
    <subcellularLocation>
        <location evidence="6">Golgi apparatus membrane</location>
        <topology evidence="6">Multi-pass membrane protein</topology>
    </subcellularLocation>
    <subcellularLocation>
        <location evidence="1">Membrane</location>
        <topology evidence="1">Multi-pass membrane protein</topology>
    </subcellularLocation>
</comment>
<feature type="region of interest" description="Disordered" evidence="7">
    <location>
        <begin position="1"/>
        <end position="63"/>
    </location>
</feature>
<sequence>MKTRVTRKNPFEGFTQPNQSENAGFSDPQIKEEPYSQNEWGKPAQEFGGRVTNPFGTPNTYSQDSQYQDDIDMAREDTYNQASYGGQAWNPDANKAQQFGQYDPNQFAPPEKSGYGFGGKSMEGQVNDYLNEPPLLEDLGINPKQIMRKVLSVISLKKINREIVEDADLAGPILIAIIFGTLLLLRGKIEFGTIYGSGLTFCFLFYILFKVIVDKEHSLNLYTIMSVLGYCLIPFNFLATITLFLPIFNIVGGILGFGIICWSTYMATQFIEVMLHTQNKKAIIGFPIFLFYMRFLLITIF</sequence>
<dbReference type="GO" id="GO:0005802">
    <property type="term" value="C:trans-Golgi network"/>
    <property type="evidence" value="ECO:0007669"/>
    <property type="project" value="TreeGrafter"/>
</dbReference>
<evidence type="ECO:0000256" key="2">
    <source>
        <dbReference type="ARBA" id="ARBA00010596"/>
    </source>
</evidence>
<evidence type="ECO:0000256" key="3">
    <source>
        <dbReference type="ARBA" id="ARBA00022692"/>
    </source>
</evidence>
<dbReference type="EMBL" id="CAMPGE010015553">
    <property type="protein sequence ID" value="CAI2374165.1"/>
    <property type="molecule type" value="Genomic_DNA"/>
</dbReference>
<gene>
    <name evidence="9" type="ORF">ECRASSUSDP1_LOCUS15517</name>
</gene>
<evidence type="ECO:0000256" key="1">
    <source>
        <dbReference type="ARBA" id="ARBA00004141"/>
    </source>
</evidence>
<proteinExistence type="inferred from homology"/>
<feature type="domain" description="Yip1" evidence="8">
    <location>
        <begin position="159"/>
        <end position="296"/>
    </location>
</feature>
<reference evidence="9" key="1">
    <citation type="submission" date="2023-07" db="EMBL/GenBank/DDBJ databases">
        <authorList>
            <consortium name="AG Swart"/>
            <person name="Singh M."/>
            <person name="Singh A."/>
            <person name="Seah K."/>
            <person name="Emmerich C."/>
        </authorList>
    </citation>
    <scope>NUCLEOTIDE SEQUENCE</scope>
    <source>
        <strain evidence="9">DP1</strain>
    </source>
</reference>
<dbReference type="GO" id="GO:0006888">
    <property type="term" value="P:endoplasmic reticulum to Golgi vesicle-mediated transport"/>
    <property type="evidence" value="ECO:0007669"/>
    <property type="project" value="InterPro"/>
</dbReference>
<feature type="transmembrane region" description="Helical" evidence="6">
    <location>
        <begin position="283"/>
        <end position="300"/>
    </location>
</feature>
<evidence type="ECO:0000313" key="10">
    <source>
        <dbReference type="Proteomes" id="UP001295684"/>
    </source>
</evidence>
<evidence type="ECO:0000259" key="8">
    <source>
        <dbReference type="Pfam" id="PF04893"/>
    </source>
</evidence>
<dbReference type="AlphaFoldDB" id="A0AAD2CY30"/>
<name>A0AAD2CY30_EUPCR</name>
<evidence type="ECO:0000256" key="4">
    <source>
        <dbReference type="ARBA" id="ARBA00022989"/>
    </source>
</evidence>
<dbReference type="GO" id="GO:0048280">
    <property type="term" value="P:vesicle fusion with Golgi apparatus"/>
    <property type="evidence" value="ECO:0007669"/>
    <property type="project" value="TreeGrafter"/>
</dbReference>
<dbReference type="InterPro" id="IPR006977">
    <property type="entry name" value="Yip1_dom"/>
</dbReference>
<evidence type="ECO:0000256" key="5">
    <source>
        <dbReference type="ARBA" id="ARBA00023136"/>
    </source>
</evidence>
<dbReference type="GO" id="GO:0000139">
    <property type="term" value="C:Golgi membrane"/>
    <property type="evidence" value="ECO:0007669"/>
    <property type="project" value="UniProtKB-SubCell"/>
</dbReference>
<keyword evidence="10" id="KW-1185">Reference proteome</keyword>
<dbReference type="InterPro" id="IPR045231">
    <property type="entry name" value="Yip1/4-like"/>
</dbReference>
<evidence type="ECO:0000256" key="7">
    <source>
        <dbReference type="SAM" id="MobiDB-lite"/>
    </source>
</evidence>
<keyword evidence="5 6" id="KW-0472">Membrane</keyword>
<protein>
    <recommendedName>
        <fullName evidence="6">Protein YIPF</fullName>
    </recommendedName>
</protein>
<dbReference type="PANTHER" id="PTHR21236">
    <property type="entry name" value="GOLGI MEMBRANE PROTEIN YIP1"/>
    <property type="match status" value="1"/>
</dbReference>
<keyword evidence="4 6" id="KW-1133">Transmembrane helix</keyword>
<comment type="similarity">
    <text evidence="2 6">Belongs to the YIP1 family.</text>
</comment>
<dbReference type="PANTHER" id="PTHR21236:SF2">
    <property type="entry name" value="PROTEIN YIPF"/>
    <property type="match status" value="1"/>
</dbReference>
<feature type="transmembrane region" description="Helical" evidence="6">
    <location>
        <begin position="221"/>
        <end position="244"/>
    </location>
</feature>
<feature type="transmembrane region" description="Helical" evidence="6">
    <location>
        <begin position="191"/>
        <end position="209"/>
    </location>
</feature>
<organism evidence="9 10">
    <name type="scientific">Euplotes crassus</name>
    <dbReference type="NCBI Taxonomy" id="5936"/>
    <lineage>
        <taxon>Eukaryota</taxon>
        <taxon>Sar</taxon>
        <taxon>Alveolata</taxon>
        <taxon>Ciliophora</taxon>
        <taxon>Intramacronucleata</taxon>
        <taxon>Spirotrichea</taxon>
        <taxon>Hypotrichia</taxon>
        <taxon>Euplotida</taxon>
        <taxon>Euplotidae</taxon>
        <taxon>Moneuplotes</taxon>
    </lineage>
</organism>
<dbReference type="Proteomes" id="UP001295684">
    <property type="component" value="Unassembled WGS sequence"/>
</dbReference>
<comment type="caution">
    <text evidence="9">The sequence shown here is derived from an EMBL/GenBank/DDBJ whole genome shotgun (WGS) entry which is preliminary data.</text>
</comment>
<feature type="transmembrane region" description="Helical" evidence="6">
    <location>
        <begin position="167"/>
        <end position="185"/>
    </location>
</feature>
<evidence type="ECO:0000256" key="6">
    <source>
        <dbReference type="RuleBase" id="RU361264"/>
    </source>
</evidence>
<evidence type="ECO:0000313" key="9">
    <source>
        <dbReference type="EMBL" id="CAI2374165.1"/>
    </source>
</evidence>
<accession>A0AAD2CY30</accession>
<keyword evidence="3 6" id="KW-0812">Transmembrane</keyword>
<feature type="transmembrane region" description="Helical" evidence="6">
    <location>
        <begin position="250"/>
        <end position="271"/>
    </location>
</feature>
<dbReference type="Pfam" id="PF04893">
    <property type="entry name" value="Yip1"/>
    <property type="match status" value="1"/>
</dbReference>